<dbReference type="PROSITE" id="PS50003">
    <property type="entry name" value="PH_DOMAIN"/>
    <property type="match status" value="1"/>
</dbReference>
<keyword evidence="11 14" id="KW-0040">ANK repeat</keyword>
<dbReference type="Gene3D" id="3.40.50.300">
    <property type="entry name" value="P-loop containing nucleotide triphosphate hydrolases"/>
    <property type="match status" value="1"/>
</dbReference>
<keyword evidence="5" id="KW-1052">Target cell membrane</keyword>
<keyword evidence="9" id="KW-0862">Zinc</keyword>
<dbReference type="InterPro" id="IPR001806">
    <property type="entry name" value="Small_GTPase"/>
</dbReference>
<feature type="repeat" description="ANK" evidence="14">
    <location>
        <begin position="737"/>
        <end position="769"/>
    </location>
</feature>
<evidence type="ECO:0000256" key="4">
    <source>
        <dbReference type="ARBA" id="ARBA00022483"/>
    </source>
</evidence>
<dbReference type="AlphaFoldDB" id="A0A7R9KTQ6"/>
<dbReference type="InterPro" id="IPR001849">
    <property type="entry name" value="PH_domain"/>
</dbReference>
<dbReference type="PANTHER" id="PTHR45819">
    <property type="entry name" value="CENTAURIN-GAMMA-1A"/>
    <property type="match status" value="1"/>
</dbReference>
<dbReference type="EMBL" id="CAJPIZ010006612">
    <property type="protein sequence ID" value="CAG2109668.1"/>
    <property type="molecule type" value="Genomic_DNA"/>
</dbReference>
<dbReference type="Pfam" id="PF12796">
    <property type="entry name" value="Ank_2"/>
    <property type="match status" value="1"/>
</dbReference>
<dbReference type="PRINTS" id="PR00405">
    <property type="entry name" value="REVINTRACTNG"/>
</dbReference>
<evidence type="ECO:0000256" key="11">
    <source>
        <dbReference type="ARBA" id="ARBA00023043"/>
    </source>
</evidence>
<dbReference type="PANTHER" id="PTHR45819:SF5">
    <property type="entry name" value="CENTAURIN-GAMMA-1A"/>
    <property type="match status" value="1"/>
</dbReference>
<evidence type="ECO:0000256" key="15">
    <source>
        <dbReference type="PROSITE-ProRule" id="PRU00288"/>
    </source>
</evidence>
<evidence type="ECO:0000256" key="14">
    <source>
        <dbReference type="PROSITE-ProRule" id="PRU00023"/>
    </source>
</evidence>
<dbReference type="PROSITE" id="PS50088">
    <property type="entry name" value="ANK_REPEAT"/>
    <property type="match status" value="2"/>
</dbReference>
<dbReference type="EMBL" id="OC861187">
    <property type="protein sequence ID" value="CAD7629238.1"/>
    <property type="molecule type" value="Genomic_DNA"/>
</dbReference>
<dbReference type="InterPro" id="IPR036770">
    <property type="entry name" value="Ankyrin_rpt-contain_sf"/>
</dbReference>
<dbReference type="PROSITE" id="PS50297">
    <property type="entry name" value="ANK_REP_REGION"/>
    <property type="match status" value="2"/>
</dbReference>
<reference evidence="19" key="1">
    <citation type="submission" date="2020-11" db="EMBL/GenBank/DDBJ databases">
        <authorList>
            <person name="Tran Van P."/>
        </authorList>
    </citation>
    <scope>NUCLEOTIDE SEQUENCE</scope>
</reference>
<evidence type="ECO:0000256" key="12">
    <source>
        <dbReference type="ARBA" id="ARBA00023134"/>
    </source>
</evidence>
<dbReference type="Gene3D" id="1.25.40.20">
    <property type="entry name" value="Ankyrin repeat-containing domain"/>
    <property type="match status" value="1"/>
</dbReference>
<evidence type="ECO:0000313" key="20">
    <source>
        <dbReference type="Proteomes" id="UP000759131"/>
    </source>
</evidence>
<evidence type="ECO:0000259" key="17">
    <source>
        <dbReference type="PROSITE" id="PS50003"/>
    </source>
</evidence>
<feature type="domain" description="PH" evidence="17">
    <location>
        <begin position="389"/>
        <end position="558"/>
    </location>
</feature>
<keyword evidence="20" id="KW-1185">Reference proteome</keyword>
<evidence type="ECO:0000259" key="18">
    <source>
        <dbReference type="PROSITE" id="PS50115"/>
    </source>
</evidence>
<dbReference type="InterPro" id="IPR027417">
    <property type="entry name" value="P-loop_NTPase"/>
</dbReference>
<dbReference type="Gene3D" id="2.30.29.30">
    <property type="entry name" value="Pleckstrin-homology domain (PH domain)/Phosphotyrosine-binding domain (PTB)"/>
    <property type="match status" value="1"/>
</dbReference>
<dbReference type="PROSITE" id="PS50115">
    <property type="entry name" value="ARFGAP"/>
    <property type="match status" value="1"/>
</dbReference>
<feature type="compositionally biased region" description="Low complexity" evidence="16">
    <location>
        <begin position="280"/>
        <end position="299"/>
    </location>
</feature>
<dbReference type="InterPro" id="IPR002110">
    <property type="entry name" value="Ankyrin_rpt"/>
</dbReference>
<protein>
    <submittedName>
        <fullName evidence="19">Uncharacterized protein</fullName>
    </submittedName>
</protein>
<dbReference type="GO" id="GO:0044231">
    <property type="term" value="C:host cell presynaptic membrane"/>
    <property type="evidence" value="ECO:0007669"/>
    <property type="project" value="UniProtKB-KW"/>
</dbReference>
<evidence type="ECO:0000313" key="19">
    <source>
        <dbReference type="EMBL" id="CAD7629238.1"/>
    </source>
</evidence>
<dbReference type="SMART" id="SM00173">
    <property type="entry name" value="RAS"/>
    <property type="match status" value="1"/>
</dbReference>
<evidence type="ECO:0000256" key="7">
    <source>
        <dbReference type="ARBA" id="ARBA00022741"/>
    </source>
</evidence>
<dbReference type="GO" id="GO:0005096">
    <property type="term" value="F:GTPase activator activity"/>
    <property type="evidence" value="ECO:0007669"/>
    <property type="project" value="UniProtKB-KW"/>
</dbReference>
<evidence type="ECO:0000256" key="9">
    <source>
        <dbReference type="ARBA" id="ARBA00022833"/>
    </source>
</evidence>
<comment type="subcellular location">
    <subcellularLocation>
        <location evidence="1">Target cell membrane</location>
    </subcellularLocation>
</comment>
<dbReference type="InterPro" id="IPR051282">
    <property type="entry name" value="Arf-GAP_GTPase_ANK_PH"/>
</dbReference>
<dbReference type="OrthoDB" id="6136903at2759"/>
<dbReference type="GO" id="GO:0044218">
    <property type="term" value="C:other organism cell membrane"/>
    <property type="evidence" value="ECO:0007669"/>
    <property type="project" value="UniProtKB-KW"/>
</dbReference>
<dbReference type="SMART" id="SM00248">
    <property type="entry name" value="ANK"/>
    <property type="match status" value="2"/>
</dbReference>
<dbReference type="FunFam" id="1.10.220.150:FF:000001">
    <property type="entry name" value="Arf-GAP with GTPase, ANK repeat and PH domain-containing protein 1"/>
    <property type="match status" value="1"/>
</dbReference>
<dbReference type="GO" id="GO:0003924">
    <property type="term" value="F:GTPase activity"/>
    <property type="evidence" value="ECO:0007669"/>
    <property type="project" value="InterPro"/>
</dbReference>
<keyword evidence="6" id="KW-0479">Metal-binding</keyword>
<dbReference type="SUPFAM" id="SSF57863">
    <property type="entry name" value="ArfGap/RecO-like zinc finger"/>
    <property type="match status" value="1"/>
</dbReference>
<dbReference type="GO" id="GO:0008270">
    <property type="term" value="F:zinc ion binding"/>
    <property type="evidence" value="ECO:0007669"/>
    <property type="project" value="UniProtKB-KW"/>
</dbReference>
<dbReference type="SUPFAM" id="SSF50729">
    <property type="entry name" value="PH domain-like"/>
    <property type="match status" value="1"/>
</dbReference>
<name>A0A7R9KTQ6_9ACAR</name>
<dbReference type="Gene3D" id="1.10.220.150">
    <property type="entry name" value="Arf GTPase activating protein"/>
    <property type="match status" value="1"/>
</dbReference>
<feature type="region of interest" description="Disordered" evidence="16">
    <location>
        <begin position="280"/>
        <end position="372"/>
    </location>
</feature>
<feature type="region of interest" description="Disordered" evidence="16">
    <location>
        <begin position="434"/>
        <end position="521"/>
    </location>
</feature>
<keyword evidence="8 15" id="KW-0863">Zinc-finger</keyword>
<dbReference type="CDD" id="cd08836">
    <property type="entry name" value="ArfGap_AGAP"/>
    <property type="match status" value="1"/>
</dbReference>
<keyword evidence="7" id="KW-0547">Nucleotide-binding</keyword>
<evidence type="ECO:0000256" key="1">
    <source>
        <dbReference type="ARBA" id="ARBA00004175"/>
    </source>
</evidence>
<dbReference type="PROSITE" id="PS51421">
    <property type="entry name" value="RAS"/>
    <property type="match status" value="1"/>
</dbReference>
<gene>
    <name evidence="19" type="ORF">OSB1V03_LOCUS9655</name>
</gene>
<accession>A0A7R9KTQ6</accession>
<keyword evidence="10" id="KW-0528">Neurotoxin</keyword>
<dbReference type="SUPFAM" id="SSF52540">
    <property type="entry name" value="P-loop containing nucleoside triphosphate hydrolases"/>
    <property type="match status" value="1"/>
</dbReference>
<dbReference type="SMART" id="SM00174">
    <property type="entry name" value="RHO"/>
    <property type="match status" value="1"/>
</dbReference>
<dbReference type="InterPro" id="IPR011993">
    <property type="entry name" value="PH-like_dom_sf"/>
</dbReference>
<keyword evidence="13" id="KW-0472">Membrane</keyword>
<keyword evidence="10" id="KW-0638">Presynaptic neurotoxin</keyword>
<dbReference type="GO" id="GO:0005525">
    <property type="term" value="F:GTP binding"/>
    <property type="evidence" value="ECO:0007669"/>
    <property type="project" value="UniProtKB-KW"/>
</dbReference>
<dbReference type="CDD" id="cd01250">
    <property type="entry name" value="PH_AGAP"/>
    <property type="match status" value="1"/>
</dbReference>
<evidence type="ECO:0000256" key="5">
    <source>
        <dbReference type="ARBA" id="ARBA00022537"/>
    </source>
</evidence>
<feature type="domain" description="Arf-GAP" evidence="18">
    <location>
        <begin position="579"/>
        <end position="691"/>
    </location>
</feature>
<keyword evidence="10" id="KW-0800">Toxin</keyword>
<feature type="compositionally biased region" description="Polar residues" evidence="16">
    <location>
        <begin position="465"/>
        <end position="480"/>
    </location>
</feature>
<evidence type="ECO:0000256" key="8">
    <source>
        <dbReference type="ARBA" id="ARBA00022771"/>
    </source>
</evidence>
<dbReference type="CDD" id="cd04103">
    <property type="entry name" value="Centaurin_gamma"/>
    <property type="match status" value="1"/>
</dbReference>
<keyword evidence="4" id="KW-0268">Exocytosis</keyword>
<sequence length="835" mass="93212">MPILATAFSVGRRSLRLSKRSKKWKLNTINDSFVNSQEWTLSRAVPDLRLGIVGSLTSGKSALVHRYLTGSYLQDESPEGGRFKKEVIIDGQSHLLLIRDEGGPPEMQFSCWVDAVIFVFSLENETSFNAIYNYYTKMFHNRNSSDIPIFLVGTQDAISESNPRLIDENRARKLASDLKRCSYYETCATYGLNVEKVFHDACQRIVQNRTNDSSVAAANARPNTPSSLGFYRQFNSIVTPSQTSNGLNNNPSVKPLITSPNHTIVSTQQQITQITNLNNSQNKTNLKPNINNNNAFNQKPTKDFGPLPPKRVESKVTESAKTALKSSADHSVQPTLTVHKETKDLPTPSSTPTTTRKTRRRSNLFPPLSNKKHLEDKYKTGEVGSGRAIPIKQGYLYKKSVKTLNKDWKKKYVTLTADGRLTYHPTLHDYMDETHGKDIPLKHTTVKIPGQKPRGSRPSHPTPSPIQHNTDCTPDLNSLSIGDGEHRLMPITNPKSESSVKKRNRKTKSGNSKNNDSVDDSDGYEFVIVSLENKHWHFDANSADEREHWVTAIEEQILSSLQNMENEKSKYKNSTSVDDSAIQSIRTVPGNKYCVDCDSPNPDWSSLNLGALICIECSGIHRNLGTHISKVRSLALDDWPAGHIAVMMALGNTAVNSLWEYDLRGRAKPTPNSSREEKERWIRSKYESKDFLAPITDITRIEHQLIDSILKSDTKLLSLILAHFSPKDQNISFYTREVKTPLHLASGRGSLSVVQLLLWHNANVSAIDSDGKTALFYAKTSGHKEVVDLLMHNGCSEMNANNSGSALPKRRGSLTSLTAKSTTCEVFDKLPASII</sequence>
<evidence type="ECO:0000256" key="2">
    <source>
        <dbReference type="ARBA" id="ARBA00005430"/>
    </source>
</evidence>
<dbReference type="Pfam" id="PF01412">
    <property type="entry name" value="ArfGap"/>
    <property type="match status" value="1"/>
</dbReference>
<evidence type="ECO:0000256" key="3">
    <source>
        <dbReference type="ARBA" id="ARBA00022468"/>
    </source>
</evidence>
<organism evidence="19">
    <name type="scientific">Medioppia subpectinata</name>
    <dbReference type="NCBI Taxonomy" id="1979941"/>
    <lineage>
        <taxon>Eukaryota</taxon>
        <taxon>Metazoa</taxon>
        <taxon>Ecdysozoa</taxon>
        <taxon>Arthropoda</taxon>
        <taxon>Chelicerata</taxon>
        <taxon>Arachnida</taxon>
        <taxon>Acari</taxon>
        <taxon>Acariformes</taxon>
        <taxon>Sarcoptiformes</taxon>
        <taxon>Oribatida</taxon>
        <taxon>Brachypylina</taxon>
        <taxon>Oppioidea</taxon>
        <taxon>Oppiidae</taxon>
        <taxon>Medioppia</taxon>
    </lineage>
</organism>
<dbReference type="SMART" id="SM00175">
    <property type="entry name" value="RAB"/>
    <property type="match status" value="1"/>
</dbReference>
<evidence type="ECO:0000256" key="6">
    <source>
        <dbReference type="ARBA" id="ARBA00022723"/>
    </source>
</evidence>
<dbReference type="FunFam" id="3.40.50.300:FF:000178">
    <property type="entry name" value="Arf-GAP with GTPase, ANK repeat and PH domain-containing protein 1"/>
    <property type="match status" value="1"/>
</dbReference>
<feature type="repeat" description="ANK" evidence="14">
    <location>
        <begin position="770"/>
        <end position="802"/>
    </location>
</feature>
<keyword evidence="13" id="KW-1053">Target membrane</keyword>
<dbReference type="PROSITE" id="PS51419">
    <property type="entry name" value="RAB"/>
    <property type="match status" value="1"/>
</dbReference>
<evidence type="ECO:0000256" key="16">
    <source>
        <dbReference type="SAM" id="MobiDB-lite"/>
    </source>
</evidence>
<dbReference type="SMART" id="SM00233">
    <property type="entry name" value="PH"/>
    <property type="match status" value="1"/>
</dbReference>
<keyword evidence="3" id="KW-0343">GTPase activation</keyword>
<evidence type="ECO:0000256" key="10">
    <source>
        <dbReference type="ARBA" id="ARBA00023028"/>
    </source>
</evidence>
<dbReference type="InterPro" id="IPR001164">
    <property type="entry name" value="ArfGAP_dom"/>
</dbReference>
<evidence type="ECO:0000256" key="13">
    <source>
        <dbReference type="ARBA" id="ARBA00023298"/>
    </source>
</evidence>
<dbReference type="GO" id="GO:0006887">
    <property type="term" value="P:exocytosis"/>
    <property type="evidence" value="ECO:0007669"/>
    <property type="project" value="UniProtKB-KW"/>
</dbReference>
<feature type="compositionally biased region" description="Low complexity" evidence="16">
    <location>
        <begin position="346"/>
        <end position="355"/>
    </location>
</feature>
<dbReference type="Pfam" id="PF00071">
    <property type="entry name" value="Ras"/>
    <property type="match status" value="1"/>
</dbReference>
<dbReference type="SMART" id="SM00105">
    <property type="entry name" value="ArfGap"/>
    <property type="match status" value="1"/>
</dbReference>
<keyword evidence="12" id="KW-0342">GTP-binding</keyword>
<dbReference type="Proteomes" id="UP000759131">
    <property type="component" value="Unassembled WGS sequence"/>
</dbReference>
<proteinExistence type="inferred from homology"/>
<dbReference type="InterPro" id="IPR037278">
    <property type="entry name" value="ARFGAP/RecO"/>
</dbReference>
<dbReference type="SUPFAM" id="SSF48403">
    <property type="entry name" value="Ankyrin repeat"/>
    <property type="match status" value="1"/>
</dbReference>
<dbReference type="InterPro" id="IPR038508">
    <property type="entry name" value="ArfGAP_dom_sf"/>
</dbReference>
<comment type="similarity">
    <text evidence="2">Belongs to the centaurin gamma-like family.</text>
</comment>